<comment type="subcellular location">
    <subcellularLocation>
        <location evidence="1">Cytoplasm</location>
    </subcellularLocation>
</comment>
<keyword evidence="2" id="KW-0963">Cytoplasm</keyword>
<feature type="region of interest" description="Disordered" evidence="5">
    <location>
        <begin position="122"/>
        <end position="178"/>
    </location>
</feature>
<evidence type="ECO:0000256" key="3">
    <source>
        <dbReference type="ARBA" id="ARBA00022614"/>
    </source>
</evidence>
<evidence type="ECO:0000313" key="6">
    <source>
        <dbReference type="EMBL" id="CDW73960.1"/>
    </source>
</evidence>
<dbReference type="PANTHER" id="PTHR22710:SF2">
    <property type="entry name" value="X-RAY RADIATION RESISTANCE-ASSOCIATED PROTEIN 1"/>
    <property type="match status" value="1"/>
</dbReference>
<feature type="compositionally biased region" description="Polar residues" evidence="5">
    <location>
        <begin position="612"/>
        <end position="622"/>
    </location>
</feature>
<feature type="compositionally biased region" description="Basic and acidic residues" evidence="5">
    <location>
        <begin position="146"/>
        <end position="156"/>
    </location>
</feature>
<keyword evidence="3" id="KW-0433">Leucine-rich repeat</keyword>
<feature type="compositionally biased region" description="Polar residues" evidence="5">
    <location>
        <begin position="44"/>
        <end position="53"/>
    </location>
</feature>
<reference evidence="6 7" key="1">
    <citation type="submission" date="2014-06" db="EMBL/GenBank/DDBJ databases">
        <authorList>
            <person name="Swart Estienne"/>
        </authorList>
    </citation>
    <scope>NUCLEOTIDE SEQUENCE [LARGE SCALE GENOMIC DNA]</scope>
    <source>
        <strain evidence="6 7">130c</strain>
    </source>
</reference>
<dbReference type="SUPFAM" id="SSF52058">
    <property type="entry name" value="L domain-like"/>
    <property type="match status" value="1"/>
</dbReference>
<dbReference type="PROSITE" id="PS51450">
    <property type="entry name" value="LRR"/>
    <property type="match status" value="2"/>
</dbReference>
<sequence>MDNKTNASRKQNLLNSQQQHNTFDQKNTLSSNKKDLSTNHLDSEQNQISQFNVQSTEMFSTKIDGQIDDASKDETSLFDKQLYDRSLMENASQDLMIGNLQHSQFISQEDINGNKIQETLSENQESGHGGNSDEQTPHNQSSWRKTKNDSQDREPQFFDSETSQNKNFKNRNSSQRHVVDTSAMMIEQSPYHDAKQYALKRKEQKERQPLPMKKTTIDRIIYPVYTKRGIKYGKKRATSQEQKLLQMAQQEQMPEKMGKLLDGFLILYSCRVKLPHESIKSKLASQKIVEVIEEDLCYFQNLNSIDLSDNRVRLEQLKNLKALSEVNLQYNMIQTIPALTQEDFPKLEYLNLSYNSITPSSIRSLFNLKKLKTLDLQGNSLVTLPDDMFELSGVEELNLSSNLFSSSSTIINPAVLFKSLGMMPRLKRLNISRNKFSGFHFDFLIKHEDYKFLQDLDFGYNVAHDEEDLSYLSQLKCLQLLIITGNPLGLSGKPAFARLEEALQKNLSATIINEEVNDQKIYLKKTKQQKQLVNFPYPNPIKLFSREVQKDIKGEYLNAELMNQGVALQIAEIRPNTNIEKEIFPRELTRDAQEKEIFTPPNHKQMRFVAGQDSSKPSSSQNDQFFITENIDQQDVQRQRIIQEERSQESDIEEENDQVDGEDIGEDEEEDLEMQDENFDFGKAKLDYFKSRAREILLNDKDQEYDNSISLNMCYKNLKNQLRNPVVVHNTGSDTKPGYLKMTFSMCRNAVNGDRFLELSKLQQSSMFKSKISDVSKQSYLGGQSRLPPLMLAGKQLQNEDETIRALLGSSKKKTKKEEQIDRKIEYLLETYKKQDEEIMRKAVEKDQNKTISKKILRDKFGFSDDEDDNSKSQNQNEKKVKQPLAIHSAI</sequence>
<dbReference type="OrthoDB" id="294180at2759"/>
<dbReference type="EMBL" id="CCKQ01002849">
    <property type="protein sequence ID" value="CDW73960.1"/>
    <property type="molecule type" value="Genomic_DNA"/>
</dbReference>
<dbReference type="InParanoid" id="A0A077ZVK7"/>
<dbReference type="SMART" id="SM00369">
    <property type="entry name" value="LRR_TYP"/>
    <property type="match status" value="4"/>
</dbReference>
<name>A0A077ZVK7_STYLE</name>
<dbReference type="GO" id="GO:0005634">
    <property type="term" value="C:nucleus"/>
    <property type="evidence" value="ECO:0007669"/>
    <property type="project" value="TreeGrafter"/>
</dbReference>
<feature type="region of interest" description="Disordered" evidence="5">
    <location>
        <begin position="597"/>
        <end position="622"/>
    </location>
</feature>
<feature type="compositionally biased region" description="Acidic residues" evidence="5">
    <location>
        <begin position="650"/>
        <end position="670"/>
    </location>
</feature>
<dbReference type="InterPro" id="IPR001611">
    <property type="entry name" value="Leu-rich_rpt"/>
</dbReference>
<dbReference type="GO" id="GO:0005737">
    <property type="term" value="C:cytoplasm"/>
    <property type="evidence" value="ECO:0007669"/>
    <property type="project" value="UniProtKB-SubCell"/>
</dbReference>
<feature type="region of interest" description="Disordered" evidence="5">
    <location>
        <begin position="862"/>
        <end position="891"/>
    </location>
</feature>
<feature type="compositionally biased region" description="Polar residues" evidence="5">
    <location>
        <begin position="159"/>
        <end position="176"/>
    </location>
</feature>
<evidence type="ECO:0000256" key="5">
    <source>
        <dbReference type="SAM" id="MobiDB-lite"/>
    </source>
</evidence>
<feature type="compositionally biased region" description="Basic and acidic residues" evidence="5">
    <location>
        <begin position="32"/>
        <end position="43"/>
    </location>
</feature>
<proteinExistence type="predicted"/>
<dbReference type="InterPro" id="IPR003591">
    <property type="entry name" value="Leu-rich_rpt_typical-subtyp"/>
</dbReference>
<dbReference type="Pfam" id="PF13855">
    <property type="entry name" value="LRR_8"/>
    <property type="match status" value="1"/>
</dbReference>
<organism evidence="6 7">
    <name type="scientific">Stylonychia lemnae</name>
    <name type="common">Ciliate</name>
    <dbReference type="NCBI Taxonomy" id="5949"/>
    <lineage>
        <taxon>Eukaryota</taxon>
        <taxon>Sar</taxon>
        <taxon>Alveolata</taxon>
        <taxon>Ciliophora</taxon>
        <taxon>Intramacronucleata</taxon>
        <taxon>Spirotrichea</taxon>
        <taxon>Stichotrichia</taxon>
        <taxon>Sporadotrichida</taxon>
        <taxon>Oxytrichidae</taxon>
        <taxon>Stylonychinae</taxon>
        <taxon>Stylonychia</taxon>
    </lineage>
</organism>
<dbReference type="InterPro" id="IPR032675">
    <property type="entry name" value="LRR_dom_sf"/>
</dbReference>
<feature type="region of interest" description="Disordered" evidence="5">
    <location>
        <begin position="1"/>
        <end position="53"/>
    </location>
</feature>
<dbReference type="Proteomes" id="UP000039865">
    <property type="component" value="Unassembled WGS sequence"/>
</dbReference>
<feature type="region of interest" description="Disordered" evidence="5">
    <location>
        <begin position="644"/>
        <end position="670"/>
    </location>
</feature>
<accession>A0A077ZVK7</accession>
<dbReference type="AlphaFoldDB" id="A0A077ZVK7"/>
<feature type="compositionally biased region" description="Polar residues" evidence="5">
    <location>
        <begin position="122"/>
        <end position="143"/>
    </location>
</feature>
<dbReference type="PANTHER" id="PTHR22710">
    <property type="entry name" value="X-RAY RADIATION RESISTANCE ASSOCIATED PROTEIN 1 XRRA1"/>
    <property type="match status" value="1"/>
</dbReference>
<evidence type="ECO:0000256" key="1">
    <source>
        <dbReference type="ARBA" id="ARBA00004496"/>
    </source>
</evidence>
<evidence type="ECO:0000256" key="2">
    <source>
        <dbReference type="ARBA" id="ARBA00022490"/>
    </source>
</evidence>
<keyword evidence="4" id="KW-0677">Repeat</keyword>
<evidence type="ECO:0000256" key="4">
    <source>
        <dbReference type="ARBA" id="ARBA00022737"/>
    </source>
</evidence>
<dbReference type="Gene3D" id="3.80.10.10">
    <property type="entry name" value="Ribonuclease Inhibitor"/>
    <property type="match status" value="2"/>
</dbReference>
<protein>
    <submittedName>
        <fullName evidence="6">Leucine rich repeat family protein</fullName>
    </submittedName>
</protein>
<gene>
    <name evidence="6" type="primary">Contig483.g529</name>
    <name evidence="6" type="ORF">STYLEM_2950</name>
</gene>
<keyword evidence="7" id="KW-1185">Reference proteome</keyword>
<feature type="compositionally biased region" description="Polar residues" evidence="5">
    <location>
        <begin position="1"/>
        <end position="31"/>
    </location>
</feature>
<evidence type="ECO:0000313" key="7">
    <source>
        <dbReference type="Proteomes" id="UP000039865"/>
    </source>
</evidence>